<dbReference type="Gene3D" id="3.90.226.10">
    <property type="entry name" value="2-enoyl-CoA Hydratase, Chain A, domain 1"/>
    <property type="match status" value="1"/>
</dbReference>
<name>A0A0F9SPJ2_9ZZZZ</name>
<dbReference type="PROSITE" id="PS51257">
    <property type="entry name" value="PROKAR_LIPOPROTEIN"/>
    <property type="match status" value="1"/>
</dbReference>
<proteinExistence type="predicted"/>
<dbReference type="EMBL" id="LAZR01002352">
    <property type="protein sequence ID" value="KKN31158.1"/>
    <property type="molecule type" value="Genomic_DNA"/>
</dbReference>
<organism evidence="1">
    <name type="scientific">marine sediment metagenome</name>
    <dbReference type="NCBI Taxonomy" id="412755"/>
    <lineage>
        <taxon>unclassified sequences</taxon>
        <taxon>metagenomes</taxon>
        <taxon>ecological metagenomes</taxon>
    </lineage>
</organism>
<dbReference type="InterPro" id="IPR023562">
    <property type="entry name" value="ClpP/TepA"/>
</dbReference>
<comment type="caution">
    <text evidence="1">The sequence shown here is derived from an EMBL/GenBank/DDBJ whole genome shotgun (WGS) entry which is preliminary data.</text>
</comment>
<dbReference type="Pfam" id="PF00574">
    <property type="entry name" value="CLP_protease"/>
    <property type="match status" value="1"/>
</dbReference>
<dbReference type="SUPFAM" id="SSF52096">
    <property type="entry name" value="ClpP/crotonase"/>
    <property type="match status" value="1"/>
</dbReference>
<evidence type="ECO:0000313" key="1">
    <source>
        <dbReference type="EMBL" id="KKN31158.1"/>
    </source>
</evidence>
<dbReference type="InterPro" id="IPR029045">
    <property type="entry name" value="ClpP/crotonase-like_dom_sf"/>
</dbReference>
<accession>A0A0F9SPJ2</accession>
<gene>
    <name evidence="1" type="ORF">LCGC14_0826670</name>
</gene>
<reference evidence="1" key="1">
    <citation type="journal article" date="2015" name="Nature">
        <title>Complex archaea that bridge the gap between prokaryotes and eukaryotes.</title>
        <authorList>
            <person name="Spang A."/>
            <person name="Saw J.H."/>
            <person name="Jorgensen S.L."/>
            <person name="Zaremba-Niedzwiedzka K."/>
            <person name="Martijn J."/>
            <person name="Lind A.E."/>
            <person name="van Eijk R."/>
            <person name="Schleper C."/>
            <person name="Guy L."/>
            <person name="Ettema T.J."/>
        </authorList>
    </citation>
    <scope>NUCLEOTIDE SEQUENCE</scope>
</reference>
<dbReference type="AlphaFoldDB" id="A0A0F9SPJ2"/>
<protein>
    <submittedName>
        <fullName evidence="1">Uncharacterized protein</fullName>
    </submittedName>
</protein>
<sequence length="186" mass="21053">MKKSFVILFALSILLIGCAKETIPYGVSVKDGVGFFTFEGPLTSRHLPGALEYFSTHGIKRIVMEMHSPGGSFYEMWRIIAWMEAYDNIEYETRTYSLAGSAGLIVFLAGDIRLISHYPSFMWHNVQSHMPEEVKKFYNERNNTYFASRTGLTVEQIQEKIESAGGDWYFGAKEAIALGIAHGYIK</sequence>